<keyword evidence="1" id="KW-0175">Coiled coil</keyword>
<reference evidence="3 4" key="2">
    <citation type="submission" date="2024-07" db="EMBL/GenBank/DDBJ databases">
        <authorList>
            <person name="Akdeniz Z."/>
        </authorList>
    </citation>
    <scope>NUCLEOTIDE SEQUENCE [LARGE SCALE GENOMIC DNA]</scope>
</reference>
<gene>
    <name evidence="2" type="ORF">HINF_LOCUS16431</name>
    <name evidence="3" type="ORF">HINF_LOCUS58308</name>
</gene>
<name>A0AA86NZM1_9EUKA</name>
<keyword evidence="4" id="KW-1185">Reference proteome</keyword>
<feature type="coiled-coil region" evidence="1">
    <location>
        <begin position="99"/>
        <end position="154"/>
    </location>
</feature>
<evidence type="ECO:0000256" key="1">
    <source>
        <dbReference type="SAM" id="Coils"/>
    </source>
</evidence>
<sequence length="162" mass="19521">MINLNKLYRKEWTQSYQVSLPNTKFNNLVSQNSNIHQQLQAKVQELNLQLEQASQLIANYEQKQQSQPDHQQELALSLEKYSELESLFAQQLDHNMTLFLQKEEDLQLQVQKNQDLEKELRKTQLKTNQLVQYLQEFERENTELRRILKDVLQKMTMMERKK</sequence>
<dbReference type="EMBL" id="CATOUU010000418">
    <property type="protein sequence ID" value="CAI9928786.1"/>
    <property type="molecule type" value="Genomic_DNA"/>
</dbReference>
<dbReference type="Proteomes" id="UP001642409">
    <property type="component" value="Unassembled WGS sequence"/>
</dbReference>
<feature type="coiled-coil region" evidence="1">
    <location>
        <begin position="36"/>
        <end position="63"/>
    </location>
</feature>
<proteinExistence type="predicted"/>
<evidence type="ECO:0000313" key="3">
    <source>
        <dbReference type="EMBL" id="CAL6077423.1"/>
    </source>
</evidence>
<dbReference type="EMBL" id="CAXDID020000327">
    <property type="protein sequence ID" value="CAL6077423.1"/>
    <property type="molecule type" value="Genomic_DNA"/>
</dbReference>
<organism evidence="2">
    <name type="scientific">Hexamita inflata</name>
    <dbReference type="NCBI Taxonomy" id="28002"/>
    <lineage>
        <taxon>Eukaryota</taxon>
        <taxon>Metamonada</taxon>
        <taxon>Diplomonadida</taxon>
        <taxon>Hexamitidae</taxon>
        <taxon>Hexamitinae</taxon>
        <taxon>Hexamita</taxon>
    </lineage>
</organism>
<protein>
    <submittedName>
        <fullName evidence="3">Hypothetical_protein</fullName>
    </submittedName>
</protein>
<comment type="caution">
    <text evidence="2">The sequence shown here is derived from an EMBL/GenBank/DDBJ whole genome shotgun (WGS) entry which is preliminary data.</text>
</comment>
<accession>A0AA86NZM1</accession>
<evidence type="ECO:0000313" key="2">
    <source>
        <dbReference type="EMBL" id="CAI9928786.1"/>
    </source>
</evidence>
<evidence type="ECO:0000313" key="4">
    <source>
        <dbReference type="Proteomes" id="UP001642409"/>
    </source>
</evidence>
<dbReference type="AlphaFoldDB" id="A0AA86NZM1"/>
<reference evidence="2" key="1">
    <citation type="submission" date="2023-06" db="EMBL/GenBank/DDBJ databases">
        <authorList>
            <person name="Kurt Z."/>
        </authorList>
    </citation>
    <scope>NUCLEOTIDE SEQUENCE</scope>
</reference>